<sequence length="75" mass="8361">MPVIVPHIPVVSNPTTTNPTTTSGNTETREETISHDWEPDLISDTEAMYITITVVLMAIIACIGLWIYAKKYLNK</sequence>
<feature type="region of interest" description="Disordered" evidence="1">
    <location>
        <begin position="11"/>
        <end position="33"/>
    </location>
</feature>
<evidence type="ECO:0000256" key="1">
    <source>
        <dbReference type="SAM" id="MobiDB-lite"/>
    </source>
</evidence>
<feature type="compositionally biased region" description="Low complexity" evidence="1">
    <location>
        <begin position="12"/>
        <end position="26"/>
    </location>
</feature>
<proteinExistence type="predicted"/>
<reference evidence="3" key="1">
    <citation type="submission" date="2023-11" db="EMBL/GenBank/DDBJ databases">
        <title>Characterization of a newly isolated phage infecting non-aureus staphylococci isolated from bovine mastitis.</title>
        <authorList>
            <person name="Wanecka A."/>
            <person name="Marynowska M."/>
            <person name="Wesolowski W."/>
            <person name="Bloch S."/>
            <person name="Nejman-Falenczyk B."/>
            <person name="Neumann J."/>
            <person name="Krol J."/>
            <person name="Florek M."/>
            <person name="Ulanicki K."/>
            <person name="Napierala A."/>
            <person name="Twardon J."/>
            <person name="Wolska B."/>
            <person name="Porebska J."/>
            <person name="Ziubrzycka A."/>
            <person name="Czeretowicz I."/>
            <person name="Benisz M."/>
        </authorList>
    </citation>
    <scope>NUCLEOTIDE SEQUENCE</scope>
</reference>
<keyword evidence="2" id="KW-1133">Transmembrane helix</keyword>
<organism evidence="3">
    <name type="scientific">Staphylococcus phage 184DA</name>
    <dbReference type="NCBI Taxonomy" id="3110532"/>
    <lineage>
        <taxon>Viruses</taxon>
        <taxon>Duplodnaviria</taxon>
        <taxon>Heunggongvirae</taxon>
        <taxon>Uroviricota</taxon>
        <taxon>Caudoviricetes</taxon>
    </lineage>
</organism>
<feature type="transmembrane region" description="Helical" evidence="2">
    <location>
        <begin position="47"/>
        <end position="69"/>
    </location>
</feature>
<evidence type="ECO:0000256" key="2">
    <source>
        <dbReference type="SAM" id="Phobius"/>
    </source>
</evidence>
<keyword evidence="2" id="KW-0472">Membrane</keyword>
<name>A0AAU6MX76_9CAUD</name>
<gene>
    <name evidence="3" type="ORF">184DA_40</name>
</gene>
<accession>A0AAU6MX76</accession>
<dbReference type="EMBL" id="OR885926">
    <property type="protein sequence ID" value="WVX90646.1"/>
    <property type="molecule type" value="Genomic_DNA"/>
</dbReference>
<protein>
    <submittedName>
        <fullName evidence="3">Membrane protein</fullName>
    </submittedName>
</protein>
<evidence type="ECO:0000313" key="3">
    <source>
        <dbReference type="EMBL" id="WVX90646.1"/>
    </source>
</evidence>
<keyword evidence="2" id="KW-0812">Transmembrane</keyword>